<dbReference type="InterPro" id="IPR022441">
    <property type="entry name" value="Para_beta_helix_rpt-2"/>
</dbReference>
<sequence length="209" mass="22513">MLFAYTENSRIENVTASNNWCGIHLDDSSDNALASNTVSNNDNGICLYSSSNNALESNTASNSDNGICLYSSSNNNLIYNNYLNNTANAYDCGNNQWDSGTVGNYWSDYREKYPDAEELNESEIWDTPYDIPGSAGAQDRFPLMQPWTATSLKGDLNSDGYITPADAAIALRIAATGAQNPAADMNDDGTVTSLDALMILQAAAGNIEL</sequence>
<dbReference type="GO" id="GO:0004553">
    <property type="term" value="F:hydrolase activity, hydrolyzing O-glycosyl compounds"/>
    <property type="evidence" value="ECO:0007669"/>
    <property type="project" value="InterPro"/>
</dbReference>
<dbReference type="Pfam" id="PF05048">
    <property type="entry name" value="NosD"/>
    <property type="match status" value="1"/>
</dbReference>
<protein>
    <recommendedName>
        <fullName evidence="1">Dockerin domain-containing protein</fullName>
    </recommendedName>
</protein>
<dbReference type="PROSITE" id="PS51766">
    <property type="entry name" value="DOCKERIN"/>
    <property type="match status" value="1"/>
</dbReference>
<gene>
    <name evidence="2" type="ORF">FBMMOPGC_00009</name>
    <name evidence="3" type="ORF">GDOAKEED_00009</name>
</gene>
<dbReference type="EMBL" id="MT631388">
    <property type="protein sequence ID" value="QNO49662.1"/>
    <property type="molecule type" value="Genomic_DNA"/>
</dbReference>
<dbReference type="GO" id="GO:0000272">
    <property type="term" value="P:polysaccharide catabolic process"/>
    <property type="evidence" value="ECO:0007669"/>
    <property type="project" value="InterPro"/>
</dbReference>
<dbReference type="InterPro" id="IPR007742">
    <property type="entry name" value="NosD_dom"/>
</dbReference>
<accession>A0A7G9YNS8</accession>
<dbReference type="NCBIfam" id="TIGR03804">
    <property type="entry name" value="para_beta_helix"/>
    <property type="match status" value="2"/>
</dbReference>
<dbReference type="SUPFAM" id="SSF51126">
    <property type="entry name" value="Pectin lyase-like"/>
    <property type="match status" value="1"/>
</dbReference>
<reference evidence="2" key="1">
    <citation type="submission" date="2020-06" db="EMBL/GenBank/DDBJ databases">
        <title>Unique genomic features of the anaerobic methanotrophic archaea.</title>
        <authorList>
            <person name="Chadwick G.L."/>
            <person name="Skennerton C.T."/>
            <person name="Laso-Perez R."/>
            <person name="Leu A.O."/>
            <person name="Speth D.R."/>
            <person name="Yu H."/>
            <person name="Morgan-Lang C."/>
            <person name="Hatzenpichler R."/>
            <person name="Goudeau D."/>
            <person name="Malmstrom R."/>
            <person name="Brazelton W.J."/>
            <person name="Woyke T."/>
            <person name="Hallam S.J."/>
            <person name="Tyson G.W."/>
            <person name="Wegener G."/>
            <person name="Boetius A."/>
            <person name="Orphan V."/>
        </authorList>
    </citation>
    <scope>NUCLEOTIDE SEQUENCE</scope>
</reference>
<organism evidence="2">
    <name type="scientific">Candidatus Methanogaster sp. ANME-2c ERB4</name>
    <dbReference type="NCBI Taxonomy" id="2759911"/>
    <lineage>
        <taxon>Archaea</taxon>
        <taxon>Methanobacteriati</taxon>
        <taxon>Methanobacteriota</taxon>
        <taxon>Stenosarchaea group</taxon>
        <taxon>Methanomicrobia</taxon>
        <taxon>Methanosarcinales</taxon>
        <taxon>ANME-2 cluster</taxon>
        <taxon>Candidatus Methanogasteraceae</taxon>
        <taxon>Candidatus Methanogaster</taxon>
    </lineage>
</organism>
<dbReference type="SMART" id="SM00710">
    <property type="entry name" value="PbH1"/>
    <property type="match status" value="4"/>
</dbReference>
<dbReference type="AlphaFoldDB" id="A0A7G9YNS8"/>
<dbReference type="Gene3D" id="1.10.1330.10">
    <property type="entry name" value="Dockerin domain"/>
    <property type="match status" value="1"/>
</dbReference>
<dbReference type="Pfam" id="PF00404">
    <property type="entry name" value="Dockerin_1"/>
    <property type="match status" value="1"/>
</dbReference>
<dbReference type="InterPro" id="IPR016134">
    <property type="entry name" value="Dockerin_dom"/>
</dbReference>
<dbReference type="InterPro" id="IPR011050">
    <property type="entry name" value="Pectin_lyase_fold/virulence"/>
</dbReference>
<evidence type="ECO:0000259" key="1">
    <source>
        <dbReference type="PROSITE" id="PS51766"/>
    </source>
</evidence>
<evidence type="ECO:0000313" key="2">
    <source>
        <dbReference type="EMBL" id="QNO49662.1"/>
    </source>
</evidence>
<feature type="domain" description="Dockerin" evidence="1">
    <location>
        <begin position="149"/>
        <end position="209"/>
    </location>
</feature>
<dbReference type="InterPro" id="IPR002105">
    <property type="entry name" value="Dockerin_1_rpt"/>
</dbReference>
<dbReference type="Gene3D" id="2.160.20.10">
    <property type="entry name" value="Single-stranded right-handed beta-helix, Pectin lyase-like"/>
    <property type="match status" value="1"/>
</dbReference>
<dbReference type="InterPro" id="IPR012334">
    <property type="entry name" value="Pectin_lyas_fold"/>
</dbReference>
<name>A0A7G9YNS8_9EURY</name>
<dbReference type="InterPro" id="IPR006626">
    <property type="entry name" value="PbH1"/>
</dbReference>
<dbReference type="EMBL" id="MT631405">
    <property type="protein sequence ID" value="QNO50105.1"/>
    <property type="molecule type" value="Genomic_DNA"/>
</dbReference>
<dbReference type="InterPro" id="IPR036439">
    <property type="entry name" value="Dockerin_dom_sf"/>
</dbReference>
<proteinExistence type="predicted"/>
<evidence type="ECO:0000313" key="3">
    <source>
        <dbReference type="EMBL" id="QNO50105.1"/>
    </source>
</evidence>
<dbReference type="CDD" id="cd14256">
    <property type="entry name" value="Dockerin_I"/>
    <property type="match status" value="1"/>
</dbReference>
<dbReference type="SUPFAM" id="SSF63446">
    <property type="entry name" value="Type I dockerin domain"/>
    <property type="match status" value="1"/>
</dbReference>